<accession>A0ABD1WWM1</accession>
<reference evidence="8" key="1">
    <citation type="submission" date="2024-07" db="EMBL/GenBank/DDBJ databases">
        <title>Two chromosome-level genome assemblies of Korean endemic species Abeliophyllum distichum and Forsythia ovata (Oleaceae).</title>
        <authorList>
            <person name="Jang H."/>
        </authorList>
    </citation>
    <scope>NUCLEOTIDE SEQUENCE [LARGE SCALE GENOMIC DNA]</scope>
</reference>
<evidence type="ECO:0000256" key="6">
    <source>
        <dbReference type="ARBA" id="ARBA00030350"/>
    </source>
</evidence>
<dbReference type="InterPro" id="IPR019378">
    <property type="entry name" value="GDP-Fuc_O-FucTrfase"/>
</dbReference>
<evidence type="ECO:0000313" key="7">
    <source>
        <dbReference type="EMBL" id="KAL2554099.1"/>
    </source>
</evidence>
<evidence type="ECO:0000256" key="3">
    <source>
        <dbReference type="ARBA" id="ARBA00022679"/>
    </source>
</evidence>
<keyword evidence="2" id="KW-0328">Glycosyltransferase</keyword>
<dbReference type="InterPro" id="IPR024709">
    <property type="entry name" value="FucosylTrfase_pln"/>
</dbReference>
<evidence type="ECO:0000256" key="2">
    <source>
        <dbReference type="ARBA" id="ARBA00022676"/>
    </source>
</evidence>
<evidence type="ECO:0000313" key="8">
    <source>
        <dbReference type="Proteomes" id="UP001604277"/>
    </source>
</evidence>
<evidence type="ECO:0000256" key="4">
    <source>
        <dbReference type="ARBA" id="ARBA00023253"/>
    </source>
</evidence>
<protein>
    <recommendedName>
        <fullName evidence="6">O-fucosyltransferase family protein</fullName>
    </recommendedName>
</protein>
<dbReference type="EMBL" id="JBFOLJ010000002">
    <property type="protein sequence ID" value="KAL2554099.1"/>
    <property type="molecule type" value="Genomic_DNA"/>
</dbReference>
<comment type="similarity">
    <text evidence="1">Belongs to the glycosyltransferase GT106 family.</text>
</comment>
<sequence>MEDDSSNLVVERREERAAQDGGHVSALVVRARGLGVGFYKNLSTGLKDVVWKSDDGVKNGKCTVIAEHRPIQCKQGKGEGKQSSRYVYFFLNNGPEYHASQIANAVVVARHLGATLMLPDIRGTKLGEKRDFGEIYDVKKFVASLNGVVQVAEVKPAEVSSMKFTAVRVPDRVSEDFITSKIEPIFRTKRYLRLVTYFDSLSVAKSKETMHSNAYQCLATFGSLKLQAELQDLVDSMVGTLRSMSQTTGGRFVAVDLRVDMLGKKRCQENVAASKRCYNAEEIGEFLKKIGFHKETTIYLTQTGWHSRLDALRNIFPNTFTKDAIVPADERAKFMGSEGREYEQFVDFSICTQGDVFVPAYPSRFYASIAGNKIASGKTQIFVPAEKTSEMASDYLSPYIARKSHFAHSCFC</sequence>
<dbReference type="GO" id="GO:0016757">
    <property type="term" value="F:glycosyltransferase activity"/>
    <property type="evidence" value="ECO:0007669"/>
    <property type="project" value="UniProtKB-KW"/>
</dbReference>
<dbReference type="Pfam" id="PF10250">
    <property type="entry name" value="O-FucT"/>
    <property type="match status" value="1"/>
</dbReference>
<proteinExistence type="inferred from homology"/>
<dbReference type="Gene3D" id="3.40.50.11350">
    <property type="match status" value="1"/>
</dbReference>
<dbReference type="AlphaFoldDB" id="A0ABD1WWM1"/>
<dbReference type="GO" id="GO:0006004">
    <property type="term" value="P:fucose metabolic process"/>
    <property type="evidence" value="ECO:0007669"/>
    <property type="project" value="UniProtKB-KW"/>
</dbReference>
<gene>
    <name evidence="7" type="ORF">Fot_07718</name>
</gene>
<dbReference type="PANTHER" id="PTHR31288:SF5">
    <property type="entry name" value="PROTEIN MANNAN SYNTHESIS-RELATED 1"/>
    <property type="match status" value="1"/>
</dbReference>
<evidence type="ECO:0000256" key="5">
    <source>
        <dbReference type="ARBA" id="ARBA00023277"/>
    </source>
</evidence>
<keyword evidence="4" id="KW-0294">Fucose metabolism</keyword>
<keyword evidence="8" id="KW-1185">Reference proteome</keyword>
<evidence type="ECO:0000256" key="1">
    <source>
        <dbReference type="ARBA" id="ARBA00007737"/>
    </source>
</evidence>
<name>A0ABD1WWM1_9LAMI</name>
<dbReference type="Proteomes" id="UP001604277">
    <property type="component" value="Unassembled WGS sequence"/>
</dbReference>
<keyword evidence="3" id="KW-0808">Transferase</keyword>
<organism evidence="7 8">
    <name type="scientific">Forsythia ovata</name>
    <dbReference type="NCBI Taxonomy" id="205694"/>
    <lineage>
        <taxon>Eukaryota</taxon>
        <taxon>Viridiplantae</taxon>
        <taxon>Streptophyta</taxon>
        <taxon>Embryophyta</taxon>
        <taxon>Tracheophyta</taxon>
        <taxon>Spermatophyta</taxon>
        <taxon>Magnoliopsida</taxon>
        <taxon>eudicotyledons</taxon>
        <taxon>Gunneridae</taxon>
        <taxon>Pentapetalae</taxon>
        <taxon>asterids</taxon>
        <taxon>lamiids</taxon>
        <taxon>Lamiales</taxon>
        <taxon>Oleaceae</taxon>
        <taxon>Forsythieae</taxon>
        <taxon>Forsythia</taxon>
    </lineage>
</organism>
<comment type="caution">
    <text evidence="7">The sequence shown here is derived from an EMBL/GenBank/DDBJ whole genome shotgun (WGS) entry which is preliminary data.</text>
</comment>
<keyword evidence="5" id="KW-0119">Carbohydrate metabolism</keyword>
<dbReference type="PANTHER" id="PTHR31288">
    <property type="entry name" value="O-FUCOSYLTRANSFERASE FAMILY PROTEIN"/>
    <property type="match status" value="1"/>
</dbReference>